<dbReference type="WBParaSite" id="SMTH1_12670.2">
    <property type="protein sequence ID" value="SMTH1_12670.2"/>
    <property type="gene ID" value="SMTH1_12670"/>
</dbReference>
<proteinExistence type="predicted"/>
<dbReference type="SMART" id="SM00228">
    <property type="entry name" value="PDZ"/>
    <property type="match status" value="1"/>
</dbReference>
<dbReference type="Pfam" id="PF12796">
    <property type="entry name" value="Ank_2"/>
    <property type="match status" value="1"/>
</dbReference>
<evidence type="ECO:0000256" key="2">
    <source>
        <dbReference type="SAM" id="MobiDB-lite"/>
    </source>
</evidence>
<feature type="compositionally biased region" description="Polar residues" evidence="2">
    <location>
        <begin position="632"/>
        <end position="652"/>
    </location>
</feature>
<dbReference type="SUPFAM" id="SSF50156">
    <property type="entry name" value="PDZ domain-like"/>
    <property type="match status" value="1"/>
</dbReference>
<evidence type="ECO:0000313" key="4">
    <source>
        <dbReference type="Proteomes" id="UP000050791"/>
    </source>
</evidence>
<dbReference type="InterPro" id="IPR036034">
    <property type="entry name" value="PDZ_sf"/>
</dbReference>
<dbReference type="SUPFAM" id="SSF48403">
    <property type="entry name" value="Ankyrin repeat"/>
    <property type="match status" value="1"/>
</dbReference>
<evidence type="ECO:0000259" key="3">
    <source>
        <dbReference type="PROSITE" id="PS50106"/>
    </source>
</evidence>
<dbReference type="GO" id="GO:0014069">
    <property type="term" value="C:postsynaptic density"/>
    <property type="evidence" value="ECO:0007669"/>
    <property type="project" value="TreeGrafter"/>
</dbReference>
<dbReference type="InterPro" id="IPR002110">
    <property type="entry name" value="Ankyrin_rpt"/>
</dbReference>
<dbReference type="Gene3D" id="2.30.42.10">
    <property type="match status" value="1"/>
</dbReference>
<protein>
    <recommendedName>
        <fullName evidence="3">PDZ domain-containing protein</fullName>
    </recommendedName>
</protein>
<keyword evidence="1" id="KW-0040">ANK repeat</keyword>
<evidence type="ECO:0000313" key="5">
    <source>
        <dbReference type="WBParaSite" id="SMTH1_12670.2"/>
    </source>
</evidence>
<dbReference type="GO" id="GO:0030160">
    <property type="term" value="F:synaptic receptor adaptor activity"/>
    <property type="evidence" value="ECO:0007669"/>
    <property type="project" value="TreeGrafter"/>
</dbReference>
<feature type="domain" description="PDZ" evidence="3">
    <location>
        <begin position="766"/>
        <end position="850"/>
    </location>
</feature>
<sequence length="1219" mass="136965">MKKFTLSYLVDSDSNKSVNSLANISNSNIEMDLPKITELHIIIKDLNKQTTLKVIGDAIILDIKKKLLFTLGDLLNDSQNMGLHLPDEPSRKGKFLEEERLLSEYISGKTIISLEFIYKRRTIPPFYMSPTLLSKLSKNFIKTFFRYVSRGECQKVEKLLSKGFDPNIHCPKTGETPLTIAVTRSKPHEMISTLISGGAHRDFYSLAGYTPLHKAVTVGNFEGVKTLLDFGQSPNCLDRYGLTPLYYNILYDPDTKICHSLLYEHSKIGIIDKDGLQEIHQATRLNRVEQINLLLMYGADVNARCKRPKEMIKNNLTLSIRPQSVDGDTPLHVAANHNQRAAVLRLLSWGADPTLLNAENMTPIQVAQNNGNLELADLIKLFRGRKESGDIFLPTPTYNPHRRVRQPPPNSYITEPSILQTYTPNDINESYLSYQQLNSTNNNNNHLLKNSNKDSADFNITEKSATCTSSYMTTSSTRPIDSKPIQRAVSLCELVQSNPSDIATGSTTKWNGAWDLGPNGFYSPCYDVNAISNQTYCEMPKYENGTNIAGTLTRPVKLKQKSKDMSVSKSRTDVFTSYLHCRQQQQLPRQQCPTMLGSANRNPSKERTISRGQQTDVLYDFITHENKGFQREGSQTDSGISNSSCRPNTFGSLNRKHNNNIHHDQSDKYQDGVLSSYENFGQGNKKDPAHFQSIQVSKDLSSNNNKNCVNKLNQQTNNIKSVHVNICDSRHLRRSSTLHEHLDLKHSTNSKDNIRTVILERYSYSSNGIDKNERSSFGLSIRTVKNSSVIAEFTPTTNKPSLQTVKRVVPDSPAEKAGVKVGDFVLKINGADVTKASLNQVVDLLSSTSGDKVSLTLLSPKCMTPSVLINNSDSIHRTNDENDGDGCVEHYVITRKSSDGNSINLINKMILPTQSVKCNQTVRSTKQARHSTISPTSSERSSDRTYKSSLNENSCLTDEGVYCQSLCTSSNVSGRSSSSSRLITNSNPIQQSYMPNNKQPSDASTHRVRFQGLPRSQTTNGISDICHDKSGNSMINSLYFPRHPRFQRVGSNESQNSSHSQTNYTQKPRQQNSDLHIVDERLHKHFSSDYPASVTRGISTKQSPLLRSYFTPEQQNLSIITGKPSHLIRRPISLNPETRKKSINYLSDNESPSTIQTSLTTTTTTTETIIIQLQEHRSEMNQDYQLEEVLRPTQNFYCHHLLNFLINLVRISFCQPFLT</sequence>
<dbReference type="SMART" id="SM00248">
    <property type="entry name" value="ANK"/>
    <property type="match status" value="6"/>
</dbReference>
<accession>A0AA85AWR8</accession>
<dbReference type="InterPro" id="IPR001478">
    <property type="entry name" value="PDZ"/>
</dbReference>
<dbReference type="PROSITE" id="PS50297">
    <property type="entry name" value="ANK_REP_REGION"/>
    <property type="match status" value="3"/>
</dbReference>
<dbReference type="Gene3D" id="1.25.40.20">
    <property type="entry name" value="Ankyrin repeat-containing domain"/>
    <property type="match status" value="1"/>
</dbReference>
<dbReference type="WBParaSite" id="SMTH1_12670.3">
    <property type="protein sequence ID" value="SMTH1_12670.3"/>
    <property type="gene ID" value="SMTH1_12670"/>
</dbReference>
<dbReference type="PANTHER" id="PTHR24135:SF28">
    <property type="entry name" value="LD13733P"/>
    <property type="match status" value="1"/>
</dbReference>
<feature type="region of interest" description="Disordered" evidence="2">
    <location>
        <begin position="920"/>
        <end position="947"/>
    </location>
</feature>
<reference evidence="5 6" key="1">
    <citation type="submission" date="2023-11" db="UniProtKB">
        <authorList>
            <consortium name="WormBaseParasite"/>
        </authorList>
    </citation>
    <scope>IDENTIFICATION</scope>
</reference>
<dbReference type="AlphaFoldDB" id="A0AA85AWR8"/>
<dbReference type="PANTHER" id="PTHR24135">
    <property type="entry name" value="SH3 AND MULTIPLE ANKYRIN REPEAT DOMAINS PROTEIN"/>
    <property type="match status" value="1"/>
</dbReference>
<dbReference type="PROSITE" id="PS50088">
    <property type="entry name" value="ANK_REPEAT"/>
    <property type="match status" value="3"/>
</dbReference>
<evidence type="ECO:0000313" key="6">
    <source>
        <dbReference type="WBParaSite" id="SMTH1_12670.3"/>
    </source>
</evidence>
<name>A0AA85AWR8_9TREM</name>
<feature type="repeat" description="ANK" evidence="1">
    <location>
        <begin position="274"/>
        <end position="306"/>
    </location>
</feature>
<dbReference type="InterPro" id="IPR041489">
    <property type="entry name" value="PDZ_6"/>
</dbReference>
<feature type="region of interest" description="Disordered" evidence="2">
    <location>
        <begin position="1047"/>
        <end position="1071"/>
    </location>
</feature>
<evidence type="ECO:0000256" key="1">
    <source>
        <dbReference type="PROSITE-ProRule" id="PRU00023"/>
    </source>
</evidence>
<organism evidence="4 5">
    <name type="scientific">Schistosoma mattheei</name>
    <dbReference type="NCBI Taxonomy" id="31246"/>
    <lineage>
        <taxon>Eukaryota</taxon>
        <taxon>Metazoa</taxon>
        <taxon>Spiralia</taxon>
        <taxon>Lophotrochozoa</taxon>
        <taxon>Platyhelminthes</taxon>
        <taxon>Trematoda</taxon>
        <taxon>Digenea</taxon>
        <taxon>Strigeidida</taxon>
        <taxon>Schistosomatoidea</taxon>
        <taxon>Schistosomatidae</taxon>
        <taxon>Schistosoma</taxon>
    </lineage>
</organism>
<dbReference type="WBParaSite" id="SMTH1_12670.4">
    <property type="protein sequence ID" value="SMTH1_12670.4"/>
    <property type="gene ID" value="SMTH1_12670"/>
</dbReference>
<feature type="repeat" description="ANK" evidence="1">
    <location>
        <begin position="207"/>
        <end position="239"/>
    </location>
</feature>
<dbReference type="GO" id="GO:0035255">
    <property type="term" value="F:ionotropic glutamate receptor binding"/>
    <property type="evidence" value="ECO:0007669"/>
    <property type="project" value="TreeGrafter"/>
</dbReference>
<feature type="region of interest" description="Disordered" evidence="2">
    <location>
        <begin position="392"/>
        <end position="415"/>
    </location>
</feature>
<dbReference type="GO" id="GO:0045211">
    <property type="term" value="C:postsynaptic membrane"/>
    <property type="evidence" value="ECO:0007669"/>
    <property type="project" value="TreeGrafter"/>
</dbReference>
<feature type="compositionally biased region" description="Polar residues" evidence="2">
    <location>
        <begin position="1049"/>
        <end position="1071"/>
    </location>
</feature>
<feature type="region of interest" description="Disordered" evidence="2">
    <location>
        <begin position="628"/>
        <end position="667"/>
    </location>
</feature>
<dbReference type="Pfam" id="PF00023">
    <property type="entry name" value="Ank"/>
    <property type="match status" value="1"/>
</dbReference>
<dbReference type="GO" id="GO:0043197">
    <property type="term" value="C:dendritic spine"/>
    <property type="evidence" value="ECO:0007669"/>
    <property type="project" value="TreeGrafter"/>
</dbReference>
<feature type="repeat" description="ANK" evidence="1">
    <location>
        <begin position="326"/>
        <end position="358"/>
    </location>
</feature>
<dbReference type="InterPro" id="IPR036770">
    <property type="entry name" value="Ankyrin_rpt-contain_sf"/>
</dbReference>
<dbReference type="WBParaSite" id="SMTH1_12670.6">
    <property type="protein sequence ID" value="SMTH1_12670.6"/>
    <property type="gene ID" value="SMTH1_12670"/>
</dbReference>
<dbReference type="InterPro" id="IPR051569">
    <property type="entry name" value="SHANK"/>
</dbReference>
<dbReference type="Pfam" id="PF17820">
    <property type="entry name" value="PDZ_6"/>
    <property type="match status" value="1"/>
</dbReference>
<dbReference type="Proteomes" id="UP000050791">
    <property type="component" value="Unassembled WGS sequence"/>
</dbReference>
<dbReference type="PROSITE" id="PS50106">
    <property type="entry name" value="PDZ"/>
    <property type="match status" value="1"/>
</dbReference>